<dbReference type="AlphaFoldDB" id="A0A3P9P7Q3"/>
<reference evidence="4" key="1">
    <citation type="submission" date="2013-11" db="EMBL/GenBank/DDBJ databases">
        <title>The genomic landscape of the Guanapo guppy.</title>
        <authorList>
            <person name="Kuenstner A."/>
            <person name="Dreyer C."/>
        </authorList>
    </citation>
    <scope>NUCLEOTIDE SEQUENCE</scope>
    <source>
        <strain evidence="4">Guanapo</strain>
    </source>
</reference>
<proteinExistence type="predicted"/>
<reference evidence="3" key="3">
    <citation type="submission" date="2025-09" db="UniProtKB">
        <authorList>
            <consortium name="Ensembl"/>
        </authorList>
    </citation>
    <scope>IDENTIFICATION</scope>
    <source>
        <strain evidence="3">Guanapo</strain>
    </source>
</reference>
<feature type="domain" description="Peptidase S1" evidence="2">
    <location>
        <begin position="28"/>
        <end position="245"/>
    </location>
</feature>
<keyword evidence="4" id="KW-1185">Reference proteome</keyword>
<evidence type="ECO:0000313" key="4">
    <source>
        <dbReference type="Proteomes" id="UP000242638"/>
    </source>
</evidence>
<accession>A0A3P9P7Q3</accession>
<organism evidence="3 4">
    <name type="scientific">Poecilia reticulata</name>
    <name type="common">Guppy</name>
    <name type="synonym">Acanthophacelus reticulatus</name>
    <dbReference type="NCBI Taxonomy" id="8081"/>
    <lineage>
        <taxon>Eukaryota</taxon>
        <taxon>Metazoa</taxon>
        <taxon>Chordata</taxon>
        <taxon>Craniata</taxon>
        <taxon>Vertebrata</taxon>
        <taxon>Euteleostomi</taxon>
        <taxon>Actinopterygii</taxon>
        <taxon>Neopterygii</taxon>
        <taxon>Teleostei</taxon>
        <taxon>Neoteleostei</taxon>
        <taxon>Acanthomorphata</taxon>
        <taxon>Ovalentaria</taxon>
        <taxon>Atherinomorphae</taxon>
        <taxon>Cyprinodontiformes</taxon>
        <taxon>Poeciliidae</taxon>
        <taxon>Poeciliinae</taxon>
        <taxon>Poecilia</taxon>
    </lineage>
</organism>
<dbReference type="Gene3D" id="2.40.10.10">
    <property type="entry name" value="Trypsin-like serine proteases"/>
    <property type="match status" value="1"/>
</dbReference>
<dbReference type="InterPro" id="IPR001254">
    <property type="entry name" value="Trypsin_dom"/>
</dbReference>
<dbReference type="Ensembl" id="ENSPRET00000017921.1">
    <property type="protein sequence ID" value="ENSPREP00000017733.1"/>
    <property type="gene ID" value="ENSPREG00000011985.1"/>
</dbReference>
<dbReference type="SUPFAM" id="SSF50494">
    <property type="entry name" value="Trypsin-like serine proteases"/>
    <property type="match status" value="1"/>
</dbReference>
<protein>
    <recommendedName>
        <fullName evidence="2">Peptidase S1 domain-containing protein</fullName>
    </recommendedName>
</protein>
<reference evidence="3" key="2">
    <citation type="submission" date="2025-08" db="UniProtKB">
        <authorList>
            <consortium name="Ensembl"/>
        </authorList>
    </citation>
    <scope>IDENTIFICATION</scope>
    <source>
        <strain evidence="3">Guanapo</strain>
    </source>
</reference>
<dbReference type="InterPro" id="IPR009003">
    <property type="entry name" value="Peptidase_S1_PA"/>
</dbReference>
<dbReference type="GO" id="GO:0030141">
    <property type="term" value="C:secretory granule"/>
    <property type="evidence" value="ECO:0007669"/>
    <property type="project" value="TreeGrafter"/>
</dbReference>
<dbReference type="GO" id="GO:0004252">
    <property type="term" value="F:serine-type endopeptidase activity"/>
    <property type="evidence" value="ECO:0007669"/>
    <property type="project" value="InterPro"/>
</dbReference>
<evidence type="ECO:0000259" key="2">
    <source>
        <dbReference type="SMART" id="SM00020"/>
    </source>
</evidence>
<dbReference type="STRING" id="8081.ENSPREP00000017733"/>
<dbReference type="OMA" id="WIHDTIN"/>
<evidence type="ECO:0000313" key="3">
    <source>
        <dbReference type="Ensembl" id="ENSPREP00000017733.1"/>
    </source>
</evidence>
<dbReference type="InterPro" id="IPR043504">
    <property type="entry name" value="Peptidase_S1_PA_chymotrypsin"/>
</dbReference>
<dbReference type="PANTHER" id="PTHR24271">
    <property type="entry name" value="KALLIKREIN-RELATED"/>
    <property type="match status" value="1"/>
</dbReference>
<sequence>MTKPNTFLLSQWYPMTSGTQDSVSLQKRVIGGENCKDDERQYHVKIRAYFQIYSEICGGSLIMRKGFTEKSPITLIIYTIIQHVNYRDGNDREHGIMLLKLPRKTTTQPIKLPDCPDTLLLQVLSSQISDFGSESQNVLTFKLACLCYFFSTVLANTQDLQCADIKIDKYEKLEKILARDKDFQYSYQKWYSVRSSKKDVAYGDSGGGFVFKNRLYGVLVFLGDPTYAFSAPNGFLDVCGYKKWIHDTINPLKISSV</sequence>
<dbReference type="Pfam" id="PF00089">
    <property type="entry name" value="Trypsin"/>
    <property type="match status" value="1"/>
</dbReference>
<dbReference type="Proteomes" id="UP000242638">
    <property type="component" value="Unassembled WGS sequence"/>
</dbReference>
<dbReference type="GeneTree" id="ENSGT01150000287084"/>
<dbReference type="PANTHER" id="PTHR24271:SF48">
    <property type="entry name" value="KALLIKREIN-14"/>
    <property type="match status" value="1"/>
</dbReference>
<dbReference type="SMART" id="SM00020">
    <property type="entry name" value="Tryp_SPc"/>
    <property type="match status" value="1"/>
</dbReference>
<keyword evidence="1" id="KW-1015">Disulfide bond</keyword>
<dbReference type="GO" id="GO:0006508">
    <property type="term" value="P:proteolysis"/>
    <property type="evidence" value="ECO:0007669"/>
    <property type="project" value="InterPro"/>
</dbReference>
<name>A0A3P9P7Q3_POERE</name>
<evidence type="ECO:0000256" key="1">
    <source>
        <dbReference type="ARBA" id="ARBA00023157"/>
    </source>
</evidence>